<dbReference type="STRING" id="1850517.A8708_23530"/>
<comment type="caution">
    <text evidence="5">The sequence shown here is derived from an EMBL/GenBank/DDBJ whole genome shotgun (WGS) entry which is preliminary data.</text>
</comment>
<accession>A0A198A0H6</accession>
<evidence type="ECO:0000259" key="4">
    <source>
        <dbReference type="PROSITE" id="PS50987"/>
    </source>
</evidence>
<dbReference type="SUPFAM" id="SSF46785">
    <property type="entry name" value="Winged helix' DNA-binding domain"/>
    <property type="match status" value="1"/>
</dbReference>
<dbReference type="InterPro" id="IPR011991">
    <property type="entry name" value="ArsR-like_HTH"/>
</dbReference>
<evidence type="ECO:0000256" key="3">
    <source>
        <dbReference type="ARBA" id="ARBA00023163"/>
    </source>
</evidence>
<dbReference type="InterPro" id="IPR036390">
    <property type="entry name" value="WH_DNA-bd_sf"/>
</dbReference>
<dbReference type="GO" id="GO:0003700">
    <property type="term" value="F:DNA-binding transcription factor activity"/>
    <property type="evidence" value="ECO:0007669"/>
    <property type="project" value="InterPro"/>
</dbReference>
<proteinExistence type="predicted"/>
<evidence type="ECO:0000313" key="6">
    <source>
        <dbReference type="Proteomes" id="UP000078454"/>
    </source>
</evidence>
<dbReference type="CDD" id="cd00090">
    <property type="entry name" value="HTH_ARSR"/>
    <property type="match status" value="1"/>
</dbReference>
<sequence>MKVLFHPDKADMHLSSVLYALSDPIRLSIVSELHKLGECTCGGIEVSVVKSTMSHHVRTMREAGVVNVRVQGTQRFLSLRKNDLDEKFPGLLHSILNAYDSSSDTQLPK</sequence>
<dbReference type="Pfam" id="PF12840">
    <property type="entry name" value="HTH_20"/>
    <property type="match status" value="1"/>
</dbReference>
<organism evidence="5 6">
    <name type="scientific">Paenibacillus oryzisoli</name>
    <dbReference type="NCBI Taxonomy" id="1850517"/>
    <lineage>
        <taxon>Bacteria</taxon>
        <taxon>Bacillati</taxon>
        <taxon>Bacillota</taxon>
        <taxon>Bacilli</taxon>
        <taxon>Bacillales</taxon>
        <taxon>Paenibacillaceae</taxon>
        <taxon>Paenibacillus</taxon>
    </lineage>
</organism>
<dbReference type="SMART" id="SM00418">
    <property type="entry name" value="HTH_ARSR"/>
    <property type="match status" value="1"/>
</dbReference>
<protein>
    <submittedName>
        <fullName evidence="5">Transcriptional regulator</fullName>
    </submittedName>
</protein>
<keyword evidence="6" id="KW-1185">Reference proteome</keyword>
<dbReference type="AlphaFoldDB" id="A0A198A0H6"/>
<dbReference type="InterPro" id="IPR036388">
    <property type="entry name" value="WH-like_DNA-bd_sf"/>
</dbReference>
<evidence type="ECO:0000256" key="1">
    <source>
        <dbReference type="ARBA" id="ARBA00023015"/>
    </source>
</evidence>
<dbReference type="OrthoDB" id="9798835at2"/>
<dbReference type="PANTHER" id="PTHR33154">
    <property type="entry name" value="TRANSCRIPTIONAL REGULATOR, ARSR FAMILY"/>
    <property type="match status" value="1"/>
</dbReference>
<keyword evidence="2" id="KW-0238">DNA-binding</keyword>
<name>A0A198A0H6_9BACL</name>
<dbReference type="PROSITE" id="PS50987">
    <property type="entry name" value="HTH_ARSR_2"/>
    <property type="match status" value="1"/>
</dbReference>
<dbReference type="PANTHER" id="PTHR33154:SF12">
    <property type="entry name" value="TRANSCRIPTIONAL REGULATORY PROTEIN"/>
    <property type="match status" value="1"/>
</dbReference>
<dbReference type="Proteomes" id="UP000078454">
    <property type="component" value="Unassembled WGS sequence"/>
</dbReference>
<dbReference type="InterPro" id="IPR001845">
    <property type="entry name" value="HTH_ArsR_DNA-bd_dom"/>
</dbReference>
<keyword evidence="3" id="KW-0804">Transcription</keyword>
<dbReference type="PRINTS" id="PR00778">
    <property type="entry name" value="HTHARSR"/>
</dbReference>
<evidence type="ECO:0000313" key="5">
    <source>
        <dbReference type="EMBL" id="OAS14680.1"/>
    </source>
</evidence>
<feature type="domain" description="HTH arsR-type" evidence="4">
    <location>
        <begin position="6"/>
        <end position="99"/>
    </location>
</feature>
<dbReference type="InterPro" id="IPR051081">
    <property type="entry name" value="HTH_MetalResp_TranReg"/>
</dbReference>
<dbReference type="EMBL" id="LYPB01000088">
    <property type="protein sequence ID" value="OAS14680.1"/>
    <property type="molecule type" value="Genomic_DNA"/>
</dbReference>
<evidence type="ECO:0000256" key="2">
    <source>
        <dbReference type="ARBA" id="ARBA00023125"/>
    </source>
</evidence>
<keyword evidence="1" id="KW-0805">Transcription regulation</keyword>
<dbReference type="GO" id="GO:0003677">
    <property type="term" value="F:DNA binding"/>
    <property type="evidence" value="ECO:0007669"/>
    <property type="project" value="UniProtKB-KW"/>
</dbReference>
<reference evidence="5 6" key="1">
    <citation type="submission" date="2016-05" db="EMBL/GenBank/DDBJ databases">
        <title>Paenibacillus sp. 1ZS3-15 nov., isolated from the rhizosphere soil.</title>
        <authorList>
            <person name="Zhang X.X."/>
            <person name="Zhang J."/>
        </authorList>
    </citation>
    <scope>NUCLEOTIDE SEQUENCE [LARGE SCALE GENOMIC DNA]</scope>
    <source>
        <strain evidence="5 6">1ZS3-15</strain>
    </source>
</reference>
<dbReference type="Gene3D" id="1.10.10.10">
    <property type="entry name" value="Winged helix-like DNA-binding domain superfamily/Winged helix DNA-binding domain"/>
    <property type="match status" value="1"/>
</dbReference>
<gene>
    <name evidence="5" type="ORF">A8708_23530</name>
</gene>